<evidence type="ECO:0000313" key="1">
    <source>
        <dbReference type="EMBL" id="ATC83035.1"/>
    </source>
</evidence>
<sequence length="37" mass="4356">MLAEKLKNTYIYKVVTFIASLHIIFIFVCYCHPIIIP</sequence>
<protein>
    <submittedName>
        <fullName evidence="1">Uncharacterized protein</fullName>
    </submittedName>
</protein>
<gene>
    <name evidence="1" type="ORF">PAGA_a2808</name>
</gene>
<proteinExistence type="predicted"/>
<dbReference type="Proteomes" id="UP000217277">
    <property type="component" value="Chromosome I"/>
</dbReference>
<evidence type="ECO:0000313" key="2">
    <source>
        <dbReference type="Proteomes" id="UP000217277"/>
    </source>
</evidence>
<keyword evidence="2" id="KW-1185">Reference proteome</keyword>
<dbReference type="EMBL" id="CP011011">
    <property type="protein sequence ID" value="ATC83035.1"/>
    <property type="molecule type" value="Genomic_DNA"/>
</dbReference>
<name>A0ACA8DXL4_9GAMM</name>
<accession>A0ACA8DXL4</accession>
<organism evidence="1 2">
    <name type="scientific">Pseudoalteromonas agarivorans DSM 14585</name>
    <dbReference type="NCBI Taxonomy" id="1312369"/>
    <lineage>
        <taxon>Bacteria</taxon>
        <taxon>Pseudomonadati</taxon>
        <taxon>Pseudomonadota</taxon>
        <taxon>Gammaproteobacteria</taxon>
        <taxon>Alteromonadales</taxon>
        <taxon>Pseudoalteromonadaceae</taxon>
        <taxon>Pseudoalteromonas</taxon>
    </lineage>
</organism>
<reference evidence="1" key="1">
    <citation type="submission" date="2015-03" db="EMBL/GenBank/DDBJ databases">
        <authorList>
            <person name="Xie B.-B."/>
            <person name="Rong J.-C."/>
            <person name="Qin Q.-L."/>
            <person name="Zhang Y.-Z."/>
        </authorList>
    </citation>
    <scope>NUCLEOTIDE SEQUENCE</scope>
    <source>
        <strain evidence="1">DSM 14585</strain>
    </source>
</reference>